<evidence type="ECO:0000256" key="3">
    <source>
        <dbReference type="ARBA" id="ARBA00012533"/>
    </source>
</evidence>
<dbReference type="PANTHER" id="PTHR14614">
    <property type="entry name" value="HEPATOCELLULAR CARCINOMA-ASSOCIATED ANTIGEN"/>
    <property type="match status" value="1"/>
</dbReference>
<dbReference type="FunCoup" id="D2VC32">
    <property type="interactions" value="295"/>
</dbReference>
<name>D2VC32_NAEGR</name>
<evidence type="ECO:0000256" key="8">
    <source>
        <dbReference type="ARBA" id="ARBA00023242"/>
    </source>
</evidence>
<feature type="non-terminal residue" evidence="10">
    <location>
        <position position="201"/>
    </location>
</feature>
<gene>
    <name evidence="10" type="ORF">NAEGRDRAFT_3144</name>
</gene>
<dbReference type="InParanoid" id="D2VC32"/>
<evidence type="ECO:0000256" key="9">
    <source>
        <dbReference type="ARBA" id="ARBA00038126"/>
    </source>
</evidence>
<keyword evidence="7" id="KW-0949">S-adenosyl-L-methionine</keyword>
<comment type="similarity">
    <text evidence="9">Belongs to the methyltransferase superfamily. METTL18 family.</text>
</comment>
<keyword evidence="11" id="KW-1185">Reference proteome</keyword>
<dbReference type="Gene3D" id="3.40.50.150">
    <property type="entry name" value="Vaccinia Virus protein VP39"/>
    <property type="match status" value="1"/>
</dbReference>
<dbReference type="GeneID" id="8857205"/>
<dbReference type="CDD" id="cd02440">
    <property type="entry name" value="AdoMet_MTases"/>
    <property type="match status" value="1"/>
</dbReference>
<dbReference type="GO" id="GO:0005634">
    <property type="term" value="C:nucleus"/>
    <property type="evidence" value="ECO:0007669"/>
    <property type="project" value="UniProtKB-SubCell"/>
</dbReference>
<proteinExistence type="inferred from homology"/>
<organism evidence="11">
    <name type="scientific">Naegleria gruberi</name>
    <name type="common">Amoeba</name>
    <dbReference type="NCBI Taxonomy" id="5762"/>
    <lineage>
        <taxon>Eukaryota</taxon>
        <taxon>Discoba</taxon>
        <taxon>Heterolobosea</taxon>
        <taxon>Tetramitia</taxon>
        <taxon>Eutetramitia</taxon>
        <taxon>Vahlkampfiidae</taxon>
        <taxon>Naegleria</taxon>
    </lineage>
</organism>
<dbReference type="GO" id="GO:0032259">
    <property type="term" value="P:methylation"/>
    <property type="evidence" value="ECO:0007669"/>
    <property type="project" value="UniProtKB-KW"/>
</dbReference>
<evidence type="ECO:0000256" key="4">
    <source>
        <dbReference type="ARBA" id="ARBA00022490"/>
    </source>
</evidence>
<evidence type="ECO:0000256" key="7">
    <source>
        <dbReference type="ARBA" id="ARBA00022691"/>
    </source>
</evidence>
<keyword evidence="6" id="KW-0808">Transferase</keyword>
<sequence length="201" mass="23102">TDLVKYKYEGGFKLWECSEDLVEFMTSNLNFVEENVKNKNILELGCGHSLPSIHCLLYCNANICAFQDYNHDVIENLTIPNIIVNLNDEKLLDKTMERCEFYSGDWGFMSEQQLNKFDLILMSDTIYHVDSYDRLYRAIKSSLKKGGKVLCGAKSYYFGCGGSTKQFKEFIQQKEGSNVKIETVKDIMDGTSNVREILLFT</sequence>
<dbReference type="VEuPathDB" id="AmoebaDB:NAEGRDRAFT_3144"/>
<feature type="non-terminal residue" evidence="10">
    <location>
        <position position="1"/>
    </location>
</feature>
<dbReference type="SUPFAM" id="SSF53335">
    <property type="entry name" value="S-adenosyl-L-methionine-dependent methyltransferases"/>
    <property type="match status" value="1"/>
</dbReference>
<dbReference type="AlphaFoldDB" id="D2VC32"/>
<dbReference type="Proteomes" id="UP000006671">
    <property type="component" value="Unassembled WGS sequence"/>
</dbReference>
<dbReference type="GO" id="GO:0005737">
    <property type="term" value="C:cytoplasm"/>
    <property type="evidence" value="ECO:0007669"/>
    <property type="project" value="UniProtKB-SubCell"/>
</dbReference>
<keyword evidence="5" id="KW-0489">Methyltransferase</keyword>
<dbReference type="InterPro" id="IPR019410">
    <property type="entry name" value="Methyltransf_16"/>
</dbReference>
<dbReference type="EC" id="2.1.1.85" evidence="3"/>
<dbReference type="Pfam" id="PF10294">
    <property type="entry name" value="Methyltransf_16"/>
    <property type="match status" value="1"/>
</dbReference>
<evidence type="ECO:0000256" key="6">
    <source>
        <dbReference type="ARBA" id="ARBA00022679"/>
    </source>
</evidence>
<dbReference type="RefSeq" id="XP_002678332.1">
    <property type="nucleotide sequence ID" value="XM_002678286.1"/>
</dbReference>
<dbReference type="OrthoDB" id="1723750at2759"/>
<dbReference type="EMBL" id="GG738862">
    <property type="protein sequence ID" value="EFC45588.1"/>
    <property type="molecule type" value="Genomic_DNA"/>
</dbReference>
<dbReference type="InterPro" id="IPR029063">
    <property type="entry name" value="SAM-dependent_MTases_sf"/>
</dbReference>
<keyword evidence="4" id="KW-0963">Cytoplasm</keyword>
<dbReference type="GO" id="GO:0018064">
    <property type="term" value="F:protein-L-histidine N-tele-methyltransferase activity"/>
    <property type="evidence" value="ECO:0007669"/>
    <property type="project" value="UniProtKB-EC"/>
</dbReference>
<dbReference type="KEGG" id="ngr:NAEGRDRAFT_3144"/>
<evidence type="ECO:0000313" key="10">
    <source>
        <dbReference type="EMBL" id="EFC45588.1"/>
    </source>
</evidence>
<evidence type="ECO:0000256" key="2">
    <source>
        <dbReference type="ARBA" id="ARBA00004496"/>
    </source>
</evidence>
<evidence type="ECO:0000256" key="5">
    <source>
        <dbReference type="ARBA" id="ARBA00022603"/>
    </source>
</evidence>
<keyword evidence="8" id="KW-0539">Nucleus</keyword>
<protein>
    <recommendedName>
        <fullName evidence="3">protein-histidine N-methyltransferase</fullName>
        <ecNumber evidence="3">2.1.1.85</ecNumber>
    </recommendedName>
</protein>
<dbReference type="eggNOG" id="KOG2920">
    <property type="taxonomic scope" value="Eukaryota"/>
</dbReference>
<evidence type="ECO:0000313" key="11">
    <source>
        <dbReference type="Proteomes" id="UP000006671"/>
    </source>
</evidence>
<dbReference type="PANTHER" id="PTHR14614:SF39">
    <property type="entry name" value="HISTIDINE PROTEIN METHYLTRANSFERASE 1 HOMOLOG"/>
    <property type="match status" value="1"/>
</dbReference>
<dbReference type="OMA" id="FQSESVW"/>
<accession>D2VC32</accession>
<reference evidence="10 11" key="1">
    <citation type="journal article" date="2010" name="Cell">
        <title>The genome of Naegleria gruberi illuminates early eukaryotic versatility.</title>
        <authorList>
            <person name="Fritz-Laylin L.K."/>
            <person name="Prochnik S.E."/>
            <person name="Ginger M.L."/>
            <person name="Dacks J.B."/>
            <person name="Carpenter M.L."/>
            <person name="Field M.C."/>
            <person name="Kuo A."/>
            <person name="Paredez A."/>
            <person name="Chapman J."/>
            <person name="Pham J."/>
            <person name="Shu S."/>
            <person name="Neupane R."/>
            <person name="Cipriano M."/>
            <person name="Mancuso J."/>
            <person name="Tu H."/>
            <person name="Salamov A."/>
            <person name="Lindquist E."/>
            <person name="Shapiro H."/>
            <person name="Lucas S."/>
            <person name="Grigoriev I.V."/>
            <person name="Cande W.Z."/>
            <person name="Fulton C."/>
            <person name="Rokhsar D.S."/>
            <person name="Dawson S.C."/>
        </authorList>
    </citation>
    <scope>NUCLEOTIDE SEQUENCE [LARGE SCALE GENOMIC DNA]</scope>
    <source>
        <strain evidence="10 11">NEG-M</strain>
    </source>
</reference>
<evidence type="ECO:0000256" key="1">
    <source>
        <dbReference type="ARBA" id="ARBA00004123"/>
    </source>
</evidence>
<comment type="subcellular location">
    <subcellularLocation>
        <location evidence="2">Cytoplasm</location>
    </subcellularLocation>
    <subcellularLocation>
        <location evidence="1">Nucleus</location>
    </subcellularLocation>
</comment>
<dbReference type="STRING" id="5762.D2VC32"/>